<reference evidence="3 4" key="1">
    <citation type="journal article" date="2016" name="Nat. Commun.">
        <title>Thousands of microbial genomes shed light on interconnected biogeochemical processes in an aquifer system.</title>
        <authorList>
            <person name="Anantharaman K."/>
            <person name="Brown C.T."/>
            <person name="Hug L.A."/>
            <person name="Sharon I."/>
            <person name="Castelle C.J."/>
            <person name="Probst A.J."/>
            <person name="Thomas B.C."/>
            <person name="Singh A."/>
            <person name="Wilkins M.J."/>
            <person name="Karaoz U."/>
            <person name="Brodie E.L."/>
            <person name="Williams K.H."/>
            <person name="Hubbard S.S."/>
            <person name="Banfield J.F."/>
        </authorList>
    </citation>
    <scope>NUCLEOTIDE SEQUENCE [LARGE SCALE GENOMIC DNA]</scope>
</reference>
<dbReference type="STRING" id="1817772.A2527_03900"/>
<feature type="transmembrane region" description="Helical" evidence="2">
    <location>
        <begin position="222"/>
        <end position="241"/>
    </location>
</feature>
<feature type="transmembrane region" description="Helical" evidence="2">
    <location>
        <begin position="7"/>
        <end position="28"/>
    </location>
</feature>
<comment type="caution">
    <text evidence="3">The sequence shown here is derived from an EMBL/GenBank/DDBJ whole genome shotgun (WGS) entry which is preliminary data.</text>
</comment>
<name>A0A1F6GF52_9PROT</name>
<evidence type="ECO:0000256" key="2">
    <source>
        <dbReference type="SAM" id="Phobius"/>
    </source>
</evidence>
<evidence type="ECO:0000313" key="3">
    <source>
        <dbReference type="EMBL" id="OGG96708.1"/>
    </source>
</evidence>
<organism evidence="3 4">
    <name type="scientific">Candidatus Lambdaproteobacteria bacterium RIFOXYD2_FULL_50_16</name>
    <dbReference type="NCBI Taxonomy" id="1817772"/>
    <lineage>
        <taxon>Bacteria</taxon>
        <taxon>Pseudomonadati</taxon>
        <taxon>Pseudomonadota</taxon>
        <taxon>Candidatus Lambdaproteobacteria</taxon>
    </lineage>
</organism>
<protein>
    <submittedName>
        <fullName evidence="3">Uncharacterized protein</fullName>
    </submittedName>
</protein>
<feature type="transmembrane region" description="Helical" evidence="2">
    <location>
        <begin position="155"/>
        <end position="175"/>
    </location>
</feature>
<feature type="region of interest" description="Disordered" evidence="1">
    <location>
        <begin position="256"/>
        <end position="277"/>
    </location>
</feature>
<accession>A0A1F6GF52</accession>
<dbReference type="EMBL" id="MFNE01000010">
    <property type="protein sequence ID" value="OGG96708.1"/>
    <property type="molecule type" value="Genomic_DNA"/>
</dbReference>
<dbReference type="Proteomes" id="UP000178449">
    <property type="component" value="Unassembled WGS sequence"/>
</dbReference>
<sequence>MKKHKSIWAYLLVVFLGALSLSTANMVLDGGFSLLNQPTYSTVERVKAGLARFGTGGYDSFVNSILPLIKSDPAGPKSTEATGDTVLQAAKLAEASAQKAIQAVKMAELAIKQIQEQKGTTPILSAEVPKADKKAIKVDPQNPVLLVRIPVGASGLAWFGMLFSLLMLFNSRLVFSNGFTLTILPNLLKISWSMSVLYVFLTCFVGSLDRLTGQIEVWSHEFMLALIALMLTGAPILTALLHPRLWPFEGPAIGDATADEPDEEDNPAQTHPPHCQNPAHLKVVG</sequence>
<keyword evidence="2" id="KW-0472">Membrane</keyword>
<feature type="transmembrane region" description="Helical" evidence="2">
    <location>
        <begin position="187"/>
        <end position="207"/>
    </location>
</feature>
<evidence type="ECO:0000256" key="1">
    <source>
        <dbReference type="SAM" id="MobiDB-lite"/>
    </source>
</evidence>
<evidence type="ECO:0000313" key="4">
    <source>
        <dbReference type="Proteomes" id="UP000178449"/>
    </source>
</evidence>
<feature type="compositionally biased region" description="Acidic residues" evidence="1">
    <location>
        <begin position="257"/>
        <end position="266"/>
    </location>
</feature>
<dbReference type="AlphaFoldDB" id="A0A1F6GF52"/>
<proteinExistence type="predicted"/>
<keyword evidence="2" id="KW-1133">Transmembrane helix</keyword>
<gene>
    <name evidence="3" type="ORF">A2527_03900</name>
</gene>
<keyword evidence="2" id="KW-0812">Transmembrane</keyword>